<evidence type="ECO:0000313" key="2">
    <source>
        <dbReference type="EMBL" id="KAL1406597.1"/>
    </source>
</evidence>
<protein>
    <submittedName>
        <fullName evidence="2">Uncharacterized protein</fullName>
    </submittedName>
</protein>
<comment type="caution">
    <text evidence="2">The sequence shown here is derived from an EMBL/GenBank/DDBJ whole genome shotgun (WGS) entry which is preliminary data.</text>
</comment>
<evidence type="ECO:0000313" key="3">
    <source>
        <dbReference type="Proteomes" id="UP001565368"/>
    </source>
</evidence>
<accession>A0ABR3PWT2</accession>
<proteinExistence type="predicted"/>
<feature type="compositionally biased region" description="Low complexity" evidence="1">
    <location>
        <begin position="16"/>
        <end position="28"/>
    </location>
</feature>
<organism evidence="2 3">
    <name type="scientific">Vanrija albida</name>
    <dbReference type="NCBI Taxonomy" id="181172"/>
    <lineage>
        <taxon>Eukaryota</taxon>
        <taxon>Fungi</taxon>
        <taxon>Dikarya</taxon>
        <taxon>Basidiomycota</taxon>
        <taxon>Agaricomycotina</taxon>
        <taxon>Tremellomycetes</taxon>
        <taxon>Trichosporonales</taxon>
        <taxon>Trichosporonaceae</taxon>
        <taxon>Vanrija</taxon>
    </lineage>
</organism>
<gene>
    <name evidence="2" type="ORF">Q8F55_008303</name>
</gene>
<evidence type="ECO:0000256" key="1">
    <source>
        <dbReference type="SAM" id="MobiDB-lite"/>
    </source>
</evidence>
<dbReference type="GeneID" id="95989346"/>
<keyword evidence="3" id="KW-1185">Reference proteome</keyword>
<feature type="region of interest" description="Disordered" evidence="1">
    <location>
        <begin position="1"/>
        <end position="28"/>
    </location>
</feature>
<dbReference type="EMBL" id="JBBXJM010000006">
    <property type="protein sequence ID" value="KAL1406597.1"/>
    <property type="molecule type" value="Genomic_DNA"/>
</dbReference>
<dbReference type="Proteomes" id="UP001565368">
    <property type="component" value="Unassembled WGS sequence"/>
</dbReference>
<sequence length="195" mass="21416">MAPTLFASFRRDSRDSQPASSASSTYSARGGVNLTTGDGVLSALGAEGAGDPSCALDILRTYVRAKRERGRSLEEINFKLAVLERRMPYLTQAPAFVSVRQEYGLRSSFVITRLMTRLERARAEDALVERVTRRSLGLAADVELVLVPPPPYAPCPPSYECALCAVPVEGLPPGYVLECMCPFVEEPLESWFLKR</sequence>
<dbReference type="RefSeq" id="XP_069206541.1">
    <property type="nucleotide sequence ID" value="XM_069356700.1"/>
</dbReference>
<name>A0ABR3PWT2_9TREE</name>
<reference evidence="2 3" key="1">
    <citation type="submission" date="2023-08" db="EMBL/GenBank/DDBJ databases">
        <title>Annotated Genome Sequence of Vanrija albida AlHP1.</title>
        <authorList>
            <person name="Herzog R."/>
        </authorList>
    </citation>
    <scope>NUCLEOTIDE SEQUENCE [LARGE SCALE GENOMIC DNA]</scope>
    <source>
        <strain evidence="2 3">AlHP1</strain>
    </source>
</reference>